<comment type="function">
    <text evidence="17">In addition to polymerase activity, this DNA polymerase exhibits 3'-5' and 5'-3' exonuclease activity.</text>
</comment>
<keyword evidence="10 17" id="KW-0378">Hydrolase</keyword>
<dbReference type="Pfam" id="PF02739">
    <property type="entry name" value="5_3_exonuc_N"/>
    <property type="match status" value="1"/>
</dbReference>
<evidence type="ECO:0000256" key="14">
    <source>
        <dbReference type="ARBA" id="ARBA00023204"/>
    </source>
</evidence>
<dbReference type="InterPro" id="IPR008918">
    <property type="entry name" value="HhH2"/>
</dbReference>
<keyword evidence="14 17" id="KW-0234">DNA repair</keyword>
<feature type="domain" description="Exonuclease" evidence="20">
    <location>
        <begin position="425"/>
        <end position="602"/>
    </location>
</feature>
<evidence type="ECO:0000256" key="7">
    <source>
        <dbReference type="ARBA" id="ARBA00022705"/>
    </source>
</evidence>
<evidence type="ECO:0000256" key="3">
    <source>
        <dbReference type="ARBA" id="ARBA00012417"/>
    </source>
</evidence>
<dbReference type="InterPro" id="IPR020046">
    <property type="entry name" value="5-3_exonucl_a-hlix_arch_N"/>
</dbReference>
<dbReference type="Gene3D" id="1.20.1060.10">
    <property type="entry name" value="Taq DNA Polymerase, Chain T, domain 4"/>
    <property type="match status" value="1"/>
</dbReference>
<dbReference type="InterPro" id="IPR036279">
    <property type="entry name" value="5-3_exonuclease_C_sf"/>
</dbReference>
<dbReference type="PRINTS" id="PR00868">
    <property type="entry name" value="DNAPOLI"/>
</dbReference>
<dbReference type="SMART" id="SM00482">
    <property type="entry name" value="POLAc"/>
    <property type="match status" value="1"/>
</dbReference>
<dbReference type="NCBIfam" id="TIGR00593">
    <property type="entry name" value="pola"/>
    <property type="match status" value="1"/>
</dbReference>
<dbReference type="InterPro" id="IPR036397">
    <property type="entry name" value="RNaseH_sf"/>
</dbReference>
<keyword evidence="13 17" id="KW-0238">DNA-binding</keyword>
<keyword evidence="23" id="KW-1185">Reference proteome</keyword>
<dbReference type="InterPro" id="IPR018320">
    <property type="entry name" value="DNA_polymerase_1"/>
</dbReference>
<evidence type="ECO:0000259" key="21">
    <source>
        <dbReference type="SMART" id="SM00482"/>
    </source>
</evidence>
<dbReference type="GO" id="GO:0008408">
    <property type="term" value="F:3'-5' exonuclease activity"/>
    <property type="evidence" value="ECO:0007669"/>
    <property type="project" value="UniProtKB-UniRule"/>
</dbReference>
<dbReference type="InterPro" id="IPR020045">
    <property type="entry name" value="DNA_polI_H3TH"/>
</dbReference>
<keyword evidence="8" id="KW-0540">Nuclease</keyword>
<dbReference type="CDD" id="cd06139">
    <property type="entry name" value="DNA_polA_I_Ecoli_like_exo"/>
    <property type="match status" value="1"/>
</dbReference>
<evidence type="ECO:0000259" key="19">
    <source>
        <dbReference type="SMART" id="SM00475"/>
    </source>
</evidence>
<dbReference type="PANTHER" id="PTHR10133:SF27">
    <property type="entry name" value="DNA POLYMERASE NU"/>
    <property type="match status" value="1"/>
</dbReference>
<dbReference type="SUPFAM" id="SSF56672">
    <property type="entry name" value="DNA/RNA polymerases"/>
    <property type="match status" value="1"/>
</dbReference>
<dbReference type="EC" id="2.7.7.7" evidence="3 16"/>
<dbReference type="FunFam" id="1.20.1060.10:FF:000001">
    <property type="entry name" value="DNA polymerase I"/>
    <property type="match status" value="1"/>
</dbReference>
<evidence type="ECO:0000259" key="18">
    <source>
        <dbReference type="SMART" id="SM00474"/>
    </source>
</evidence>
<dbReference type="Gene3D" id="3.40.50.1010">
    <property type="entry name" value="5'-nuclease"/>
    <property type="match status" value="1"/>
</dbReference>
<evidence type="ECO:0000256" key="5">
    <source>
        <dbReference type="ARBA" id="ARBA00022679"/>
    </source>
</evidence>
<evidence type="ECO:0000256" key="17">
    <source>
        <dbReference type="RuleBase" id="RU004460"/>
    </source>
</evidence>
<evidence type="ECO:0000313" key="22">
    <source>
        <dbReference type="EMBL" id="SFE49969.1"/>
    </source>
</evidence>
<dbReference type="CDD" id="cd08637">
    <property type="entry name" value="DNA_pol_A_pol_I_C"/>
    <property type="match status" value="1"/>
</dbReference>
<sequence>MPESFGKGSHLHLIDGSAFIFRAFHALPPLTRKSDGMPVGAVQGFCDMLRRYVGRDHGEHAPTHIAVIFDKGSHTFRNDLYDLYKANREEMPEDLRPQIPLTRRATEAFNIACKEVEGFEADDIIATLARQAREAGGSVTIVSSDKDLMQLVRDGVVVERPGIQGKPDERVDSDGVRARFGVGPELMIDLQAIAGDTIDNVPGVRGVGVPTASMLLQAVGPVEGLFDEAERERILGDLAAEIDEWTAEVEGRLERKVKLGSKADAGEIVRVLSGEEVGELSPKELEALADKGNDAAAQLMRMRNLQKVIRNVAPKVAAAAEDVRLSKKLVTLDERTPLDFALEDLEVRAPDPDALLGFLSEMEFRSLSRRIAETLGTEAPTIAEKAAETADTAPAEQPPFEVGSYICIRDMETLGTWIGKARERGWVAIDTETTGLNEMTAELVGVSLCIEAGEAAYVPLAHRAEGDGDLFGPGDILPDQVEKGAALAVLKDLLEDPAVMKIGQNMKYDAKILARCGIEIAPIDDTMLMSYAMNGGAHGHGMDVLSERYLSHQPIPIKEVIGTGKAQKTFDLVPIEDATRYAAEDADITLRLWQLFKPQLHRARVTRVYETMERPLVPVLATMEMHGIKVDRDTLSRMSAAFSQKMAGLEAEIHELAGETFNVGSPKQLGEILFDKMGLEGGKKGKTGAYATGADILEDLATEHELPRRILDWRQLSKLKSTYTDALQEHINPVTGRVHTSYSIAGANTGRLASTEPNLQNIPVRSEEGRRIREAFVPEDGRVLVSLDYSQIELRILAHVAGIEALKQAFQEGQDIHAMTASEMFNVPMEDMTPEIRRQAKAINFGVIYGISGFGLARNLRIPRGDAQGFIDRYFERFPGIKAYMDDTVAFAKKEGRVETLFGRVIHTPEINAKGPRAGFARRAAINAPIQGTAADIIRRAMVRMPDAIAPLGTKAKMLLQVHDELLFEVEADAAENLIARAKEVMEGAADPVVHLDVPLVVEAGQGGSWAAAH</sequence>
<evidence type="ECO:0000256" key="10">
    <source>
        <dbReference type="ARBA" id="ARBA00022801"/>
    </source>
</evidence>
<feature type="domain" description="3'-5' exonuclease" evidence="18">
    <location>
        <begin position="405"/>
        <end position="601"/>
    </location>
</feature>
<dbReference type="InterPro" id="IPR002298">
    <property type="entry name" value="DNA_polymerase_A"/>
</dbReference>
<dbReference type="GO" id="GO:0006261">
    <property type="term" value="P:DNA-templated DNA replication"/>
    <property type="evidence" value="ECO:0007669"/>
    <property type="project" value="UniProtKB-UniRule"/>
</dbReference>
<feature type="domain" description="5'-3' exonuclease" evidence="19">
    <location>
        <begin position="9"/>
        <end position="348"/>
    </location>
</feature>
<protein>
    <recommendedName>
        <fullName evidence="4 16">DNA polymerase I</fullName>
        <ecNumber evidence="3 16">2.7.7.7</ecNumber>
    </recommendedName>
</protein>
<evidence type="ECO:0000256" key="9">
    <source>
        <dbReference type="ARBA" id="ARBA00022763"/>
    </source>
</evidence>
<dbReference type="SMART" id="SM00475">
    <property type="entry name" value="53EXOc"/>
    <property type="match status" value="1"/>
</dbReference>
<evidence type="ECO:0000313" key="23">
    <source>
        <dbReference type="Proteomes" id="UP000325289"/>
    </source>
</evidence>
<keyword evidence="11 17" id="KW-0269">Exonuclease</keyword>
<evidence type="ECO:0000256" key="11">
    <source>
        <dbReference type="ARBA" id="ARBA00022839"/>
    </source>
</evidence>
<dbReference type="Pfam" id="PF00476">
    <property type="entry name" value="DNA_pol_A"/>
    <property type="match status" value="1"/>
</dbReference>
<accession>A0A1I2B1P6</accession>
<dbReference type="InterPro" id="IPR013520">
    <property type="entry name" value="Ribonucl_H"/>
</dbReference>
<dbReference type="InterPro" id="IPR029060">
    <property type="entry name" value="PIN-like_dom_sf"/>
</dbReference>
<comment type="similarity">
    <text evidence="1 17">Belongs to the DNA polymerase type-A family.</text>
</comment>
<comment type="catalytic activity">
    <reaction evidence="15 17">
        <text>DNA(n) + a 2'-deoxyribonucleoside 5'-triphosphate = DNA(n+1) + diphosphate</text>
        <dbReference type="Rhea" id="RHEA:22508"/>
        <dbReference type="Rhea" id="RHEA-COMP:17339"/>
        <dbReference type="Rhea" id="RHEA-COMP:17340"/>
        <dbReference type="ChEBI" id="CHEBI:33019"/>
        <dbReference type="ChEBI" id="CHEBI:61560"/>
        <dbReference type="ChEBI" id="CHEBI:173112"/>
        <dbReference type="EC" id="2.7.7.7"/>
    </reaction>
</comment>
<dbReference type="SMART" id="SM00479">
    <property type="entry name" value="EXOIII"/>
    <property type="match status" value="1"/>
</dbReference>
<dbReference type="InterPro" id="IPR001098">
    <property type="entry name" value="DNA-dir_DNA_pol_A_palm_dom"/>
</dbReference>
<dbReference type="InterPro" id="IPR002562">
    <property type="entry name" value="3'-5'_exonuclease_dom"/>
</dbReference>
<dbReference type="InterPro" id="IPR002421">
    <property type="entry name" value="5-3_exonuclease"/>
</dbReference>
<dbReference type="SMART" id="SM00474">
    <property type="entry name" value="35EXOc"/>
    <property type="match status" value="1"/>
</dbReference>
<evidence type="ECO:0000256" key="4">
    <source>
        <dbReference type="ARBA" id="ARBA00020311"/>
    </source>
</evidence>
<dbReference type="Proteomes" id="UP000325289">
    <property type="component" value="Unassembled WGS sequence"/>
</dbReference>
<dbReference type="AlphaFoldDB" id="A0A1I2B1P6"/>
<comment type="subunit">
    <text evidence="2">Single-chain monomer with multiple functions.</text>
</comment>
<dbReference type="GO" id="GO:0003887">
    <property type="term" value="F:DNA-directed DNA polymerase activity"/>
    <property type="evidence" value="ECO:0007669"/>
    <property type="project" value="UniProtKB-UniRule"/>
</dbReference>
<dbReference type="GO" id="GO:0003677">
    <property type="term" value="F:DNA binding"/>
    <property type="evidence" value="ECO:0007669"/>
    <property type="project" value="UniProtKB-UniRule"/>
</dbReference>
<proteinExistence type="inferred from homology"/>
<dbReference type="SMART" id="SM00279">
    <property type="entry name" value="HhH2"/>
    <property type="match status" value="1"/>
</dbReference>
<evidence type="ECO:0000256" key="12">
    <source>
        <dbReference type="ARBA" id="ARBA00022932"/>
    </source>
</evidence>
<dbReference type="NCBIfam" id="NF004397">
    <property type="entry name" value="PRK05755.1"/>
    <property type="match status" value="1"/>
</dbReference>
<dbReference type="PANTHER" id="PTHR10133">
    <property type="entry name" value="DNA POLYMERASE I"/>
    <property type="match status" value="1"/>
</dbReference>
<name>A0A1I2B1P6_9RHOB</name>
<dbReference type="RefSeq" id="WP_149756941.1">
    <property type="nucleotide sequence ID" value="NZ_FOMS01000010.1"/>
</dbReference>
<evidence type="ECO:0000256" key="8">
    <source>
        <dbReference type="ARBA" id="ARBA00022722"/>
    </source>
</evidence>
<keyword evidence="9 17" id="KW-0227">DNA damage</keyword>
<dbReference type="SUPFAM" id="SSF88723">
    <property type="entry name" value="PIN domain-like"/>
    <property type="match status" value="1"/>
</dbReference>
<dbReference type="Pfam" id="PF01367">
    <property type="entry name" value="5_3_exonuc"/>
    <property type="match status" value="1"/>
</dbReference>
<dbReference type="SUPFAM" id="SSF47807">
    <property type="entry name" value="5' to 3' exonuclease, C-terminal subdomain"/>
    <property type="match status" value="1"/>
</dbReference>
<evidence type="ECO:0000256" key="13">
    <source>
        <dbReference type="ARBA" id="ARBA00023125"/>
    </source>
</evidence>
<dbReference type="InterPro" id="IPR012337">
    <property type="entry name" value="RNaseH-like_sf"/>
</dbReference>
<evidence type="ECO:0000256" key="15">
    <source>
        <dbReference type="ARBA" id="ARBA00049244"/>
    </source>
</evidence>
<dbReference type="CDD" id="cd09859">
    <property type="entry name" value="PIN_53EXO"/>
    <property type="match status" value="1"/>
</dbReference>
<dbReference type="FunFam" id="3.30.420.10:FF:000026">
    <property type="entry name" value="DNA polymerase I"/>
    <property type="match status" value="1"/>
</dbReference>
<reference evidence="22 23" key="1">
    <citation type="submission" date="2016-10" db="EMBL/GenBank/DDBJ databases">
        <authorList>
            <person name="Varghese N."/>
            <person name="Submissions S."/>
        </authorList>
    </citation>
    <scope>NUCLEOTIDE SEQUENCE [LARGE SCALE GENOMIC DNA]</scope>
    <source>
        <strain evidence="23">YIM D21,KCTC 23444,ACCC 10710</strain>
    </source>
</reference>
<feature type="domain" description="DNA-directed DNA polymerase family A palm" evidence="21">
    <location>
        <begin position="769"/>
        <end position="974"/>
    </location>
</feature>
<keyword evidence="6 17" id="KW-0548">Nucleotidyltransferase</keyword>
<dbReference type="Gene3D" id="3.30.420.10">
    <property type="entry name" value="Ribonuclease H-like superfamily/Ribonuclease H"/>
    <property type="match status" value="1"/>
</dbReference>
<dbReference type="GO" id="GO:0006302">
    <property type="term" value="P:double-strand break repair"/>
    <property type="evidence" value="ECO:0007669"/>
    <property type="project" value="TreeGrafter"/>
</dbReference>
<keyword evidence="7 17" id="KW-0235">DNA replication</keyword>
<evidence type="ECO:0000256" key="1">
    <source>
        <dbReference type="ARBA" id="ARBA00007705"/>
    </source>
</evidence>
<keyword evidence="5 17" id="KW-0808">Transferase</keyword>
<dbReference type="InterPro" id="IPR019760">
    <property type="entry name" value="DNA-dir_DNA_pol_A_CS"/>
</dbReference>
<dbReference type="Gene3D" id="3.30.70.370">
    <property type="match status" value="1"/>
</dbReference>
<dbReference type="Gene3D" id="1.10.150.20">
    <property type="entry name" value="5' to 3' exonuclease, C-terminal subdomain"/>
    <property type="match status" value="2"/>
</dbReference>
<dbReference type="SUPFAM" id="SSF53098">
    <property type="entry name" value="Ribonuclease H-like"/>
    <property type="match status" value="1"/>
</dbReference>
<evidence type="ECO:0000256" key="16">
    <source>
        <dbReference type="NCBIfam" id="TIGR00593"/>
    </source>
</evidence>
<dbReference type="InterPro" id="IPR043502">
    <property type="entry name" value="DNA/RNA_pol_sf"/>
</dbReference>
<gene>
    <name evidence="17" type="primary">polA</name>
    <name evidence="22" type="ORF">SAMN04515678_110156</name>
</gene>
<dbReference type="FunFam" id="1.10.150.20:FF:000002">
    <property type="entry name" value="DNA polymerase I"/>
    <property type="match status" value="1"/>
</dbReference>
<organism evidence="22 23">
    <name type="scientific">Roseivivax sediminis</name>
    <dbReference type="NCBI Taxonomy" id="936889"/>
    <lineage>
        <taxon>Bacteria</taxon>
        <taxon>Pseudomonadati</taxon>
        <taxon>Pseudomonadota</taxon>
        <taxon>Alphaproteobacteria</taxon>
        <taxon>Rhodobacterales</taxon>
        <taxon>Roseobacteraceae</taxon>
        <taxon>Roseivivax</taxon>
    </lineage>
</organism>
<evidence type="ECO:0000259" key="20">
    <source>
        <dbReference type="SMART" id="SM00479"/>
    </source>
</evidence>
<evidence type="ECO:0000256" key="6">
    <source>
        <dbReference type="ARBA" id="ARBA00022695"/>
    </source>
</evidence>
<keyword evidence="12 17" id="KW-0239">DNA-directed DNA polymerase</keyword>
<dbReference type="PROSITE" id="PS00447">
    <property type="entry name" value="DNA_POLYMERASE_A"/>
    <property type="match status" value="1"/>
</dbReference>
<evidence type="ECO:0000256" key="2">
    <source>
        <dbReference type="ARBA" id="ARBA00011541"/>
    </source>
</evidence>
<dbReference type="Pfam" id="PF01612">
    <property type="entry name" value="DNA_pol_A_exo1"/>
    <property type="match status" value="1"/>
</dbReference>
<dbReference type="EMBL" id="FOMS01000010">
    <property type="protein sequence ID" value="SFE49969.1"/>
    <property type="molecule type" value="Genomic_DNA"/>
</dbReference>
<dbReference type="OrthoDB" id="9806424at2"/>
<dbReference type="GO" id="GO:0008409">
    <property type="term" value="F:5'-3' exonuclease activity"/>
    <property type="evidence" value="ECO:0007669"/>
    <property type="project" value="UniProtKB-UniRule"/>
</dbReference>